<keyword evidence="6" id="KW-0547">Nucleotide-binding</keyword>
<keyword evidence="8" id="KW-0067">ATP-binding</keyword>
<keyword evidence="7" id="KW-0418">Kinase</keyword>
<evidence type="ECO:0000256" key="7">
    <source>
        <dbReference type="ARBA" id="ARBA00022777"/>
    </source>
</evidence>
<reference evidence="14" key="1">
    <citation type="journal article" date="2021" name="PeerJ">
        <title>Extensive microbial diversity within the chicken gut microbiome revealed by metagenomics and culture.</title>
        <authorList>
            <person name="Gilroy R."/>
            <person name="Ravi A."/>
            <person name="Getino M."/>
            <person name="Pursley I."/>
            <person name="Horton D.L."/>
            <person name="Alikhan N.F."/>
            <person name="Baker D."/>
            <person name="Gharbi K."/>
            <person name="Hall N."/>
            <person name="Watson M."/>
            <person name="Adriaenssens E.M."/>
            <person name="Foster-Nyarko E."/>
            <person name="Jarju S."/>
            <person name="Secka A."/>
            <person name="Antonio M."/>
            <person name="Oren A."/>
            <person name="Chaudhuri R.R."/>
            <person name="La Ragione R."/>
            <person name="Hildebrand F."/>
            <person name="Pallen M.J."/>
        </authorList>
    </citation>
    <scope>NUCLEOTIDE SEQUENCE</scope>
    <source>
        <strain evidence="14">CHK118-2852</strain>
    </source>
</reference>
<dbReference type="InterPro" id="IPR000550">
    <property type="entry name" value="Hppk"/>
</dbReference>
<dbReference type="Gene3D" id="3.30.70.560">
    <property type="entry name" value="7,8-Dihydro-6-hydroxymethylpterin-pyrophosphokinase HPPK"/>
    <property type="match status" value="1"/>
</dbReference>
<comment type="function">
    <text evidence="10">Catalyzes the transfer of pyrophosphate from adenosine triphosphate (ATP) to 6-hydroxymethyl-7,8-dihydropterin, an enzymatic step in folate biosynthesis pathway.</text>
</comment>
<dbReference type="AlphaFoldDB" id="A0A9D2GZ68"/>
<proteinExistence type="inferred from homology"/>
<dbReference type="GO" id="GO:0005524">
    <property type="term" value="F:ATP binding"/>
    <property type="evidence" value="ECO:0007669"/>
    <property type="project" value="UniProtKB-KW"/>
</dbReference>
<dbReference type="GO" id="GO:0046656">
    <property type="term" value="P:folic acid biosynthetic process"/>
    <property type="evidence" value="ECO:0007669"/>
    <property type="project" value="UniProtKB-KW"/>
</dbReference>
<comment type="pathway">
    <text evidence="1">Cofactor biosynthesis; tetrahydrofolate biosynthesis; 2-amino-4-hydroxy-6-hydroxymethyl-7,8-dihydropteridine diphosphate from 7,8-dihydroneopterin triphosphate: step 4/4.</text>
</comment>
<evidence type="ECO:0000313" key="15">
    <source>
        <dbReference type="Proteomes" id="UP000824108"/>
    </source>
</evidence>
<protein>
    <recommendedName>
        <fullName evidence="4">2-amino-4-hydroxy-6-hydroxymethyldihydropteridine pyrophosphokinase</fullName>
        <ecNumber evidence="3">2.7.6.3</ecNumber>
    </recommendedName>
    <alternativeName>
        <fullName evidence="11">6-hydroxymethyl-7,8-dihydropterin pyrophosphokinase</fullName>
    </alternativeName>
    <alternativeName>
        <fullName evidence="12">7,8-dihydro-6-hydroxymethylpterin-pyrophosphokinase</fullName>
    </alternativeName>
</protein>
<evidence type="ECO:0000256" key="8">
    <source>
        <dbReference type="ARBA" id="ARBA00022840"/>
    </source>
</evidence>
<name>A0A9D2GZ68_9BACE</name>
<evidence type="ECO:0000256" key="12">
    <source>
        <dbReference type="ARBA" id="ARBA00033413"/>
    </source>
</evidence>
<comment type="similarity">
    <text evidence="2">Belongs to the HPPK family.</text>
</comment>
<dbReference type="PANTHER" id="PTHR43071:SF1">
    <property type="entry name" value="2-AMINO-4-HYDROXY-6-HYDROXYMETHYLDIHYDROPTERIDINE PYROPHOSPHOKINASE"/>
    <property type="match status" value="1"/>
</dbReference>
<accession>A0A9D2GZ68</accession>
<organism evidence="14 15">
    <name type="scientific">Candidatus Bacteroides merdavium</name>
    <dbReference type="NCBI Taxonomy" id="2838472"/>
    <lineage>
        <taxon>Bacteria</taxon>
        <taxon>Pseudomonadati</taxon>
        <taxon>Bacteroidota</taxon>
        <taxon>Bacteroidia</taxon>
        <taxon>Bacteroidales</taxon>
        <taxon>Bacteroidaceae</taxon>
        <taxon>Bacteroides</taxon>
    </lineage>
</organism>
<dbReference type="EC" id="2.7.6.3" evidence="3"/>
<dbReference type="CDD" id="cd00483">
    <property type="entry name" value="HPPK"/>
    <property type="match status" value="1"/>
</dbReference>
<evidence type="ECO:0000256" key="2">
    <source>
        <dbReference type="ARBA" id="ARBA00005810"/>
    </source>
</evidence>
<dbReference type="PANTHER" id="PTHR43071">
    <property type="entry name" value="2-AMINO-4-HYDROXY-6-HYDROXYMETHYLDIHYDROPTERIDINE PYROPHOSPHOKINASE"/>
    <property type="match status" value="1"/>
</dbReference>
<dbReference type="GO" id="GO:0016301">
    <property type="term" value="F:kinase activity"/>
    <property type="evidence" value="ECO:0007669"/>
    <property type="project" value="UniProtKB-KW"/>
</dbReference>
<evidence type="ECO:0000313" key="14">
    <source>
        <dbReference type="EMBL" id="HIZ91861.1"/>
    </source>
</evidence>
<dbReference type="GO" id="GO:0003848">
    <property type="term" value="F:2-amino-4-hydroxy-6-hydroxymethyldihydropteridine diphosphokinase activity"/>
    <property type="evidence" value="ECO:0007669"/>
    <property type="project" value="UniProtKB-EC"/>
</dbReference>
<evidence type="ECO:0000256" key="3">
    <source>
        <dbReference type="ARBA" id="ARBA00013253"/>
    </source>
</evidence>
<keyword evidence="9" id="KW-0289">Folate biosynthesis</keyword>
<evidence type="ECO:0000256" key="4">
    <source>
        <dbReference type="ARBA" id="ARBA00016218"/>
    </source>
</evidence>
<dbReference type="EMBL" id="DXAV01000058">
    <property type="protein sequence ID" value="HIZ91861.1"/>
    <property type="molecule type" value="Genomic_DNA"/>
</dbReference>
<keyword evidence="5 14" id="KW-0808">Transferase</keyword>
<gene>
    <name evidence="14" type="primary">folK</name>
    <name evidence="14" type="ORF">H9807_07085</name>
</gene>
<dbReference type="NCBIfam" id="TIGR01498">
    <property type="entry name" value="folK"/>
    <property type="match status" value="1"/>
</dbReference>
<evidence type="ECO:0000256" key="9">
    <source>
        <dbReference type="ARBA" id="ARBA00022909"/>
    </source>
</evidence>
<dbReference type="Pfam" id="PF01288">
    <property type="entry name" value="HPPK"/>
    <property type="match status" value="1"/>
</dbReference>
<evidence type="ECO:0000256" key="11">
    <source>
        <dbReference type="ARBA" id="ARBA00029766"/>
    </source>
</evidence>
<evidence type="ECO:0000256" key="5">
    <source>
        <dbReference type="ARBA" id="ARBA00022679"/>
    </source>
</evidence>
<evidence type="ECO:0000259" key="13">
    <source>
        <dbReference type="Pfam" id="PF01288"/>
    </source>
</evidence>
<dbReference type="Proteomes" id="UP000824108">
    <property type="component" value="Unassembled WGS sequence"/>
</dbReference>
<sequence length="182" mass="20417">MASALQGNSSSFIPHPSFVYFLGLGTNLGNKEQNLRDAVQKIEERIGRVSSLSAFYTTAPWGFDSANCFLNAVCQVGTTLQPLQVLEATQAVEREMGRTSKSVNGVYHDRVIDIDLLLCYAADGTPVTVDTPHLHLPHPLMHLRDFVMRPLVEIAPHALHPIFRKTMEELWEQESCEKYHAR</sequence>
<feature type="domain" description="7,8-dihydro-6-hydroxymethylpterin-pyrophosphokinase" evidence="13">
    <location>
        <begin position="21"/>
        <end position="156"/>
    </location>
</feature>
<evidence type="ECO:0000256" key="1">
    <source>
        <dbReference type="ARBA" id="ARBA00005051"/>
    </source>
</evidence>
<comment type="caution">
    <text evidence="14">The sequence shown here is derived from an EMBL/GenBank/DDBJ whole genome shotgun (WGS) entry which is preliminary data.</text>
</comment>
<dbReference type="SUPFAM" id="SSF55083">
    <property type="entry name" value="6-hydroxymethyl-7,8-dihydropterin pyrophosphokinase, HPPK"/>
    <property type="match status" value="1"/>
</dbReference>
<reference evidence="14" key="2">
    <citation type="submission" date="2021-04" db="EMBL/GenBank/DDBJ databases">
        <authorList>
            <person name="Gilroy R."/>
        </authorList>
    </citation>
    <scope>NUCLEOTIDE SEQUENCE</scope>
    <source>
        <strain evidence="14">CHK118-2852</strain>
    </source>
</reference>
<evidence type="ECO:0000256" key="10">
    <source>
        <dbReference type="ARBA" id="ARBA00029409"/>
    </source>
</evidence>
<dbReference type="InterPro" id="IPR035907">
    <property type="entry name" value="Hppk_sf"/>
</dbReference>
<evidence type="ECO:0000256" key="6">
    <source>
        <dbReference type="ARBA" id="ARBA00022741"/>
    </source>
</evidence>